<comment type="catalytic activity">
    <reaction evidence="8">
        <text>L-glutamine + H2O = L-glutamate + NH4(+)</text>
        <dbReference type="Rhea" id="RHEA:15889"/>
        <dbReference type="ChEBI" id="CHEBI:15377"/>
        <dbReference type="ChEBI" id="CHEBI:28938"/>
        <dbReference type="ChEBI" id="CHEBI:29985"/>
        <dbReference type="ChEBI" id="CHEBI:58359"/>
        <dbReference type="EC" id="3.5.1.2"/>
    </reaction>
</comment>
<dbReference type="SMART" id="SM01211">
    <property type="entry name" value="GATase_5"/>
    <property type="match status" value="1"/>
</dbReference>
<name>A0ABP8AWD0_9MICO</name>
<comment type="subcellular location">
    <subcellularLocation>
        <location evidence="8">Cytoplasm</location>
    </subcellularLocation>
</comment>
<reference evidence="10" key="1">
    <citation type="journal article" date="2019" name="Int. J. Syst. Evol. Microbiol.">
        <title>The Global Catalogue of Microorganisms (GCM) 10K type strain sequencing project: providing services to taxonomists for standard genome sequencing and annotation.</title>
        <authorList>
            <consortium name="The Broad Institute Genomics Platform"/>
            <consortium name="The Broad Institute Genome Sequencing Center for Infectious Disease"/>
            <person name="Wu L."/>
            <person name="Ma J."/>
        </authorList>
    </citation>
    <scope>NUCLEOTIDE SEQUENCE [LARGE SCALE GENOMIC DNA]</scope>
    <source>
        <strain evidence="10">JCM 17593</strain>
    </source>
</reference>
<gene>
    <name evidence="8 9" type="primary">purQ</name>
    <name evidence="9" type="ORF">GCM10022288_23040</name>
</gene>
<feature type="active site" evidence="8">
    <location>
        <position position="197"/>
    </location>
</feature>
<protein>
    <recommendedName>
        <fullName evidence="8">Phosphoribosylformylglycinamidine synthase subunit PurQ</fullName>
        <shortName evidence="8">FGAM synthase</shortName>
        <ecNumber evidence="8">6.3.5.3</ecNumber>
    </recommendedName>
    <alternativeName>
        <fullName evidence="8">Formylglycinamide ribonucleotide amidotransferase subunit I</fullName>
        <shortName evidence="8">FGAR amidotransferase I</shortName>
        <shortName evidence="8">FGAR-AT I</shortName>
    </alternativeName>
    <alternativeName>
        <fullName evidence="8">Glutaminase PurQ</fullName>
        <ecNumber evidence="8">3.5.1.2</ecNumber>
    </alternativeName>
    <alternativeName>
        <fullName evidence="8">Phosphoribosylformylglycinamidine synthase subunit I</fullName>
    </alternativeName>
</protein>
<keyword evidence="6 8" id="KW-0067">ATP-binding</keyword>
<evidence type="ECO:0000256" key="7">
    <source>
        <dbReference type="ARBA" id="ARBA00022962"/>
    </source>
</evidence>
<keyword evidence="2 8" id="KW-0436">Ligase</keyword>
<comment type="caution">
    <text evidence="9">The sequence shown here is derived from an EMBL/GenBank/DDBJ whole genome shotgun (WGS) entry which is preliminary data.</text>
</comment>
<dbReference type="EC" id="6.3.5.3" evidence="8"/>
<dbReference type="InterPro" id="IPR029062">
    <property type="entry name" value="Class_I_gatase-like"/>
</dbReference>
<dbReference type="HAMAP" id="MF_00421">
    <property type="entry name" value="PurQ"/>
    <property type="match status" value="1"/>
</dbReference>
<dbReference type="Pfam" id="PF13507">
    <property type="entry name" value="GATase_5"/>
    <property type="match status" value="1"/>
</dbReference>
<dbReference type="EMBL" id="BAABBX010000015">
    <property type="protein sequence ID" value="GAA4191738.1"/>
    <property type="molecule type" value="Genomic_DNA"/>
</dbReference>
<dbReference type="RefSeq" id="WP_344776996.1">
    <property type="nucleotide sequence ID" value="NZ_BAABBX010000015.1"/>
</dbReference>
<proteinExistence type="inferred from homology"/>
<evidence type="ECO:0000313" key="10">
    <source>
        <dbReference type="Proteomes" id="UP001500213"/>
    </source>
</evidence>
<dbReference type="CDD" id="cd01740">
    <property type="entry name" value="GATase1_FGAR_AT"/>
    <property type="match status" value="1"/>
</dbReference>
<evidence type="ECO:0000256" key="2">
    <source>
        <dbReference type="ARBA" id="ARBA00022598"/>
    </source>
</evidence>
<sequence>MAKIGVVTFPGSLDERDAQRAIRLAGAEPVALWHGDHDLQGVDAIVLPGGFSYGDYLRCGAIAAQSPLMAEVISAANAGTPVLGICNGFQMLVEAHLLPGGLIRNDHGNFIRRDQSLVVENPDTAWTNEFAKGEEIVIPLKNGEGGYIADAATLERLEGEGRVVFRYQGVNPNGSLNDIAGITNERGNVVGLMPHPEHAVEPGFGPNTRVRMRSGVDGLRFFTSALHALQAV</sequence>
<comment type="subunit">
    <text evidence="8">Part of the FGAM synthase complex composed of 1 PurL, 1 PurQ and 2 PurS subunits.</text>
</comment>
<evidence type="ECO:0000256" key="4">
    <source>
        <dbReference type="ARBA" id="ARBA00022755"/>
    </source>
</evidence>
<evidence type="ECO:0000313" key="9">
    <source>
        <dbReference type="EMBL" id="GAA4191738.1"/>
    </source>
</evidence>
<feature type="active site" description="Nucleophile" evidence="8">
    <location>
        <position position="86"/>
    </location>
</feature>
<evidence type="ECO:0000256" key="5">
    <source>
        <dbReference type="ARBA" id="ARBA00022801"/>
    </source>
</evidence>
<keyword evidence="1 8" id="KW-0963">Cytoplasm</keyword>
<dbReference type="EC" id="3.5.1.2" evidence="8"/>
<evidence type="ECO:0000256" key="1">
    <source>
        <dbReference type="ARBA" id="ARBA00022490"/>
    </source>
</evidence>
<accession>A0ABP8AWD0</accession>
<dbReference type="Gene3D" id="3.40.50.880">
    <property type="match status" value="1"/>
</dbReference>
<keyword evidence="3 8" id="KW-0547">Nucleotide-binding</keyword>
<evidence type="ECO:0000256" key="8">
    <source>
        <dbReference type="HAMAP-Rule" id="MF_00421"/>
    </source>
</evidence>
<evidence type="ECO:0000256" key="6">
    <source>
        <dbReference type="ARBA" id="ARBA00022840"/>
    </source>
</evidence>
<comment type="function">
    <text evidence="8">Part of the phosphoribosylformylglycinamidine synthase complex involved in the purines biosynthetic pathway. Catalyzes the ATP-dependent conversion of formylglycinamide ribonucleotide (FGAR) and glutamine to yield formylglycinamidine ribonucleotide (FGAM) and glutamate. The FGAM synthase complex is composed of three subunits. PurQ produces an ammonia molecule by converting glutamine to glutamate. PurL transfers the ammonia molecule to FGAR to form FGAM in an ATP-dependent manner. PurS interacts with PurQ and PurL and is thought to assist in the transfer of the ammonia molecule from PurQ to PurL.</text>
</comment>
<dbReference type="Proteomes" id="UP001500213">
    <property type="component" value="Unassembled WGS sequence"/>
</dbReference>
<dbReference type="SUPFAM" id="SSF52317">
    <property type="entry name" value="Class I glutamine amidotransferase-like"/>
    <property type="match status" value="1"/>
</dbReference>
<dbReference type="NCBIfam" id="TIGR01737">
    <property type="entry name" value="FGAM_synth_I"/>
    <property type="match status" value="1"/>
</dbReference>
<dbReference type="NCBIfam" id="NF002957">
    <property type="entry name" value="PRK03619.1"/>
    <property type="match status" value="1"/>
</dbReference>
<keyword evidence="7 8" id="KW-0315">Glutamine amidotransferase</keyword>
<keyword evidence="5 8" id="KW-0378">Hydrolase</keyword>
<keyword evidence="10" id="KW-1185">Reference proteome</keyword>
<dbReference type="PROSITE" id="PS51273">
    <property type="entry name" value="GATASE_TYPE_1"/>
    <property type="match status" value="1"/>
</dbReference>
<keyword evidence="4 8" id="KW-0658">Purine biosynthesis</keyword>
<dbReference type="PIRSF" id="PIRSF001586">
    <property type="entry name" value="FGAM_synth_I"/>
    <property type="match status" value="1"/>
</dbReference>
<feature type="active site" evidence="8">
    <location>
        <position position="195"/>
    </location>
</feature>
<organism evidence="9 10">
    <name type="scientific">Gryllotalpicola kribbensis</name>
    <dbReference type="NCBI Taxonomy" id="993084"/>
    <lineage>
        <taxon>Bacteria</taxon>
        <taxon>Bacillati</taxon>
        <taxon>Actinomycetota</taxon>
        <taxon>Actinomycetes</taxon>
        <taxon>Micrococcales</taxon>
        <taxon>Microbacteriaceae</taxon>
        <taxon>Gryllotalpicola</taxon>
    </lineage>
</organism>
<dbReference type="PANTHER" id="PTHR47552:SF1">
    <property type="entry name" value="PHOSPHORIBOSYLFORMYLGLYCINAMIDINE SYNTHASE SUBUNIT PURQ"/>
    <property type="match status" value="1"/>
</dbReference>
<evidence type="ECO:0000256" key="3">
    <source>
        <dbReference type="ARBA" id="ARBA00022741"/>
    </source>
</evidence>
<comment type="catalytic activity">
    <reaction evidence="8">
        <text>N(2)-formyl-N(1)-(5-phospho-beta-D-ribosyl)glycinamide + L-glutamine + ATP + H2O = 2-formamido-N(1)-(5-O-phospho-beta-D-ribosyl)acetamidine + L-glutamate + ADP + phosphate + H(+)</text>
        <dbReference type="Rhea" id="RHEA:17129"/>
        <dbReference type="ChEBI" id="CHEBI:15377"/>
        <dbReference type="ChEBI" id="CHEBI:15378"/>
        <dbReference type="ChEBI" id="CHEBI:29985"/>
        <dbReference type="ChEBI" id="CHEBI:30616"/>
        <dbReference type="ChEBI" id="CHEBI:43474"/>
        <dbReference type="ChEBI" id="CHEBI:58359"/>
        <dbReference type="ChEBI" id="CHEBI:147286"/>
        <dbReference type="ChEBI" id="CHEBI:147287"/>
        <dbReference type="ChEBI" id="CHEBI:456216"/>
        <dbReference type="EC" id="6.3.5.3"/>
    </reaction>
</comment>
<comment type="pathway">
    <text evidence="8">Purine metabolism; IMP biosynthesis via de novo pathway; 5-amino-1-(5-phospho-D-ribosyl)imidazole from N(2)-formyl-N(1)-(5-phospho-D-ribosyl)glycinamide: step 1/2.</text>
</comment>
<dbReference type="InterPro" id="IPR010075">
    <property type="entry name" value="PRibForGlyAmidine_synth_PurQ"/>
</dbReference>
<dbReference type="PANTHER" id="PTHR47552">
    <property type="entry name" value="PHOSPHORIBOSYLFORMYLGLYCINAMIDINE SYNTHASE SUBUNIT PURQ"/>
    <property type="match status" value="1"/>
</dbReference>